<dbReference type="Proteomes" id="UP001064048">
    <property type="component" value="Chromosome 11"/>
</dbReference>
<accession>A0ACC0JNK1</accession>
<sequence>MVEFTKDDYKVYRVDQAAKILKESNPSSLVLYVPGWWNSPMDESTKTLVEALLKKIPMVLVLDTRLSFCRGYVSSASRVNALAHLLYDFLKSFHKQGYKIDTIQLIGFSLGAHVVGITGKLVQKGLNKKLSRITALDPAKPCIAESFRLSKNDGKFVQVIHTSAGVLGLENPLGDLDVYVNGVDVKQPECQDRAISLECDHAQAWKLFAASVVNGQSFRGQKCSNWTDLTKGKCRGNETMVGYGCSSKTKGMFLYKSDGEEVRRKKDVEMKVFNPVEALTGQVLSWLVSQLQLIERGTALKFPSQRRTDGQRGRTEARILWGRGDLFDIRAPRPAPRPAALRTPLVTSRRRYRFVDSRRRPGPAGAARGGRGGAQARRGGGAVSRPAPPLAHVRAAHPPQSADRRRTCPIRAMTGYARSEAEFAAADRYRRDARPASLAPKDYSVPLHVDCSIEYELPDCAKPPQGVKIEPLLMIHPSHFRRLESLRRVPFVNNLPRGDASAAAQASAAAAAPGARARLPRPPRRCCRAAPAPPAPPPAPAAAARARAPDEPCYRLESFPREAPSGPGPGKARARLKAHPYLPVSADCDMARALAAPYERFDKRALQQLPIYM</sequence>
<proteinExistence type="predicted"/>
<evidence type="ECO:0000313" key="1">
    <source>
        <dbReference type="EMBL" id="KAI8425470.1"/>
    </source>
</evidence>
<comment type="caution">
    <text evidence="1">The sequence shown here is derived from an EMBL/GenBank/DDBJ whole genome shotgun (WGS) entry which is preliminary data.</text>
</comment>
<keyword evidence="2" id="KW-1185">Reference proteome</keyword>
<name>A0ACC0JNK1_CHOFU</name>
<dbReference type="EMBL" id="CM046111">
    <property type="protein sequence ID" value="KAI8425470.1"/>
    <property type="molecule type" value="Genomic_DNA"/>
</dbReference>
<protein>
    <submittedName>
        <fullName evidence="1">Uncharacterized protein</fullName>
    </submittedName>
</protein>
<gene>
    <name evidence="1" type="ORF">MSG28_007215</name>
</gene>
<reference evidence="1 2" key="1">
    <citation type="journal article" date="2022" name="Genome Biol. Evol.">
        <title>The Spruce Budworm Genome: Reconstructing the Evolutionary History of Antifreeze Proteins.</title>
        <authorList>
            <person name="Beliveau C."/>
            <person name="Gagne P."/>
            <person name="Picq S."/>
            <person name="Vernygora O."/>
            <person name="Keeling C.I."/>
            <person name="Pinkney K."/>
            <person name="Doucet D."/>
            <person name="Wen F."/>
            <person name="Johnston J.S."/>
            <person name="Maaroufi H."/>
            <person name="Boyle B."/>
            <person name="Laroche J."/>
            <person name="Dewar K."/>
            <person name="Juretic N."/>
            <person name="Blackburn G."/>
            <person name="Nisole A."/>
            <person name="Brunet B."/>
            <person name="Brandao M."/>
            <person name="Lumley L."/>
            <person name="Duan J."/>
            <person name="Quan G."/>
            <person name="Lucarotti C.J."/>
            <person name="Roe A.D."/>
            <person name="Sperling F.A.H."/>
            <person name="Levesque R.C."/>
            <person name="Cusson M."/>
        </authorList>
    </citation>
    <scope>NUCLEOTIDE SEQUENCE [LARGE SCALE GENOMIC DNA]</scope>
    <source>
        <strain evidence="1">Glfc:IPQL:Cfum</strain>
    </source>
</reference>
<organism evidence="1 2">
    <name type="scientific">Choristoneura fumiferana</name>
    <name type="common">Spruce budworm moth</name>
    <name type="synonym">Archips fumiferana</name>
    <dbReference type="NCBI Taxonomy" id="7141"/>
    <lineage>
        <taxon>Eukaryota</taxon>
        <taxon>Metazoa</taxon>
        <taxon>Ecdysozoa</taxon>
        <taxon>Arthropoda</taxon>
        <taxon>Hexapoda</taxon>
        <taxon>Insecta</taxon>
        <taxon>Pterygota</taxon>
        <taxon>Neoptera</taxon>
        <taxon>Endopterygota</taxon>
        <taxon>Lepidoptera</taxon>
        <taxon>Glossata</taxon>
        <taxon>Ditrysia</taxon>
        <taxon>Tortricoidea</taxon>
        <taxon>Tortricidae</taxon>
        <taxon>Tortricinae</taxon>
        <taxon>Choristoneura</taxon>
    </lineage>
</organism>
<evidence type="ECO:0000313" key="2">
    <source>
        <dbReference type="Proteomes" id="UP001064048"/>
    </source>
</evidence>